<dbReference type="InterPro" id="IPR001498">
    <property type="entry name" value="Impact_N"/>
</dbReference>
<name>A0A2T0WMH0_9BACT</name>
<dbReference type="SUPFAM" id="SSF54211">
    <property type="entry name" value="Ribosomal protein S5 domain 2-like"/>
    <property type="match status" value="1"/>
</dbReference>
<evidence type="ECO:0000259" key="2">
    <source>
        <dbReference type="Pfam" id="PF01205"/>
    </source>
</evidence>
<dbReference type="GO" id="GO:0005737">
    <property type="term" value="C:cytoplasm"/>
    <property type="evidence" value="ECO:0007669"/>
    <property type="project" value="TreeGrafter"/>
</dbReference>
<proteinExistence type="inferred from homology"/>
<keyword evidence="4" id="KW-1185">Reference proteome</keyword>
<dbReference type="AlphaFoldDB" id="A0A2T0WMH0"/>
<dbReference type="PROSITE" id="PS00910">
    <property type="entry name" value="UPF0029"/>
    <property type="match status" value="1"/>
</dbReference>
<accession>A0A2T0WMH0</accession>
<dbReference type="InterPro" id="IPR036956">
    <property type="entry name" value="Impact_N_sf"/>
</dbReference>
<dbReference type="InterPro" id="IPR023582">
    <property type="entry name" value="Impact"/>
</dbReference>
<protein>
    <submittedName>
        <fullName evidence="3">Putative YigZ family protein</fullName>
    </submittedName>
</protein>
<organism evidence="3 4">
    <name type="scientific">Mongoliibacter ruber</name>
    <dbReference type="NCBI Taxonomy" id="1750599"/>
    <lineage>
        <taxon>Bacteria</taxon>
        <taxon>Pseudomonadati</taxon>
        <taxon>Bacteroidota</taxon>
        <taxon>Cytophagia</taxon>
        <taxon>Cytophagales</taxon>
        <taxon>Cyclobacteriaceae</taxon>
        <taxon>Mongoliibacter</taxon>
    </lineage>
</organism>
<dbReference type="Pfam" id="PF01205">
    <property type="entry name" value="Impact_N"/>
    <property type="match status" value="1"/>
</dbReference>
<dbReference type="GO" id="GO:0006446">
    <property type="term" value="P:regulation of translational initiation"/>
    <property type="evidence" value="ECO:0007669"/>
    <property type="project" value="TreeGrafter"/>
</dbReference>
<gene>
    <name evidence="3" type="ORF">CLW00_10523</name>
</gene>
<dbReference type="PANTHER" id="PTHR16301:SF20">
    <property type="entry name" value="IMPACT FAMILY MEMBER YIGZ"/>
    <property type="match status" value="1"/>
</dbReference>
<evidence type="ECO:0000313" key="3">
    <source>
        <dbReference type="EMBL" id="PRY87903.1"/>
    </source>
</evidence>
<dbReference type="PANTHER" id="PTHR16301">
    <property type="entry name" value="IMPACT-RELATED"/>
    <property type="match status" value="1"/>
</dbReference>
<evidence type="ECO:0000313" key="4">
    <source>
        <dbReference type="Proteomes" id="UP000238157"/>
    </source>
</evidence>
<dbReference type="RefSeq" id="WP_106133404.1">
    <property type="nucleotide sequence ID" value="NZ_PVTR01000005.1"/>
</dbReference>
<sequence length="201" mass="22865">MKDTYLTIATIAEGFYKEKGSKFLAFAFPVQNEDQVKDCLEELRKKYYDARHYCYAYMLGREMDVFRANDDGEPNHSAGDPILGQIRSANLTDILVVVVRYFGGTKLGVGGLVTAYKTAASEALQSAEILEKIVTKQVHVEFEYPEMNEIMRIIKEHELNIAHQEMALNCSMKIEVRENDFDLIMEKLELLAALGQVKLLD</sequence>
<reference evidence="3 4" key="1">
    <citation type="submission" date="2018-03" db="EMBL/GenBank/DDBJ databases">
        <title>Genomic Encyclopedia of Archaeal and Bacterial Type Strains, Phase II (KMG-II): from individual species to whole genera.</title>
        <authorList>
            <person name="Goeker M."/>
        </authorList>
    </citation>
    <scope>NUCLEOTIDE SEQUENCE [LARGE SCALE GENOMIC DNA]</scope>
    <source>
        <strain evidence="3 4">DSM 27929</strain>
    </source>
</reference>
<comment type="similarity">
    <text evidence="1">Belongs to the IMPACT family.</text>
</comment>
<feature type="domain" description="Impact N-terminal" evidence="2">
    <location>
        <begin position="19"/>
        <end position="124"/>
    </location>
</feature>
<dbReference type="Proteomes" id="UP000238157">
    <property type="component" value="Unassembled WGS sequence"/>
</dbReference>
<evidence type="ECO:0000256" key="1">
    <source>
        <dbReference type="ARBA" id="ARBA00007665"/>
    </source>
</evidence>
<dbReference type="Gene3D" id="3.30.230.30">
    <property type="entry name" value="Impact, N-terminal domain"/>
    <property type="match status" value="1"/>
</dbReference>
<dbReference type="EMBL" id="PVTR01000005">
    <property type="protein sequence ID" value="PRY87903.1"/>
    <property type="molecule type" value="Genomic_DNA"/>
</dbReference>
<dbReference type="InterPro" id="IPR020569">
    <property type="entry name" value="UPF0029_Impact_CS"/>
</dbReference>
<dbReference type="OrthoDB" id="9813771at2"/>
<dbReference type="InterPro" id="IPR020568">
    <property type="entry name" value="Ribosomal_Su5_D2-typ_SF"/>
</dbReference>
<comment type="caution">
    <text evidence="3">The sequence shown here is derived from an EMBL/GenBank/DDBJ whole genome shotgun (WGS) entry which is preliminary data.</text>
</comment>